<dbReference type="AlphaFoldDB" id="A0A2T0MUC7"/>
<evidence type="ECO:0000313" key="1">
    <source>
        <dbReference type="EMBL" id="PRX62307.1"/>
    </source>
</evidence>
<accession>A0A2T0MUC7</accession>
<name>A0A2T0MUC7_9ACTN</name>
<evidence type="ECO:0000313" key="2">
    <source>
        <dbReference type="Proteomes" id="UP000238312"/>
    </source>
</evidence>
<protein>
    <submittedName>
        <fullName evidence="1">Uncharacterized protein</fullName>
    </submittedName>
</protein>
<dbReference type="Proteomes" id="UP000238312">
    <property type="component" value="Unassembled WGS sequence"/>
</dbReference>
<gene>
    <name evidence="1" type="ORF">B0I32_113261</name>
</gene>
<comment type="caution">
    <text evidence="1">The sequence shown here is derived from an EMBL/GenBank/DDBJ whole genome shotgun (WGS) entry which is preliminary data.</text>
</comment>
<dbReference type="EMBL" id="PVNG01000013">
    <property type="protein sequence ID" value="PRX62307.1"/>
    <property type="molecule type" value="Genomic_DNA"/>
</dbReference>
<proteinExistence type="predicted"/>
<reference evidence="1 2" key="1">
    <citation type="submission" date="2018-03" db="EMBL/GenBank/DDBJ databases">
        <title>Genomic Encyclopedia of Type Strains, Phase III (KMG-III): the genomes of soil and plant-associated and newly described type strains.</title>
        <authorList>
            <person name="Whitman W."/>
        </authorList>
    </citation>
    <scope>NUCLEOTIDE SEQUENCE [LARGE SCALE GENOMIC DNA]</scope>
    <source>
        <strain evidence="1 2">CGMCC 4.7104</strain>
    </source>
</reference>
<sequence>MPAPARGQPGARMNGNVVPLTQKVTIERLGADRGYAALAVPFELSLPCFRDARAVSGVGRAGGSVAGRQWTCLFPRSGLWSAV</sequence>
<keyword evidence="2" id="KW-1185">Reference proteome</keyword>
<organism evidence="1 2">
    <name type="scientific">Nonomuraea fuscirosea</name>
    <dbReference type="NCBI Taxonomy" id="1291556"/>
    <lineage>
        <taxon>Bacteria</taxon>
        <taxon>Bacillati</taxon>
        <taxon>Actinomycetota</taxon>
        <taxon>Actinomycetes</taxon>
        <taxon>Streptosporangiales</taxon>
        <taxon>Streptosporangiaceae</taxon>
        <taxon>Nonomuraea</taxon>
    </lineage>
</organism>